<reference evidence="1" key="1">
    <citation type="submission" date="2021-03" db="EMBL/GenBank/DDBJ databases">
        <authorList>
            <consortium name="DOE Joint Genome Institute"/>
            <person name="Ahrendt S."/>
            <person name="Looney B.P."/>
            <person name="Miyauchi S."/>
            <person name="Morin E."/>
            <person name="Drula E."/>
            <person name="Courty P.E."/>
            <person name="Chicoki N."/>
            <person name="Fauchery L."/>
            <person name="Kohler A."/>
            <person name="Kuo A."/>
            <person name="Labutti K."/>
            <person name="Pangilinan J."/>
            <person name="Lipzen A."/>
            <person name="Riley R."/>
            <person name="Andreopoulos W."/>
            <person name="He G."/>
            <person name="Johnson J."/>
            <person name="Barry K.W."/>
            <person name="Grigoriev I.V."/>
            <person name="Nagy L."/>
            <person name="Hibbett D."/>
            <person name="Henrissat B."/>
            <person name="Matheny P.B."/>
            <person name="Labbe J."/>
            <person name="Martin F."/>
        </authorList>
    </citation>
    <scope>NUCLEOTIDE SEQUENCE</scope>
    <source>
        <strain evidence="1">HHB10654</strain>
    </source>
</reference>
<evidence type="ECO:0000313" key="1">
    <source>
        <dbReference type="EMBL" id="KAI0054224.1"/>
    </source>
</evidence>
<dbReference type="Proteomes" id="UP000814140">
    <property type="component" value="Unassembled WGS sequence"/>
</dbReference>
<evidence type="ECO:0000313" key="2">
    <source>
        <dbReference type="Proteomes" id="UP000814140"/>
    </source>
</evidence>
<gene>
    <name evidence="1" type="ORF">BV25DRAFT_1172679</name>
</gene>
<organism evidence="1 2">
    <name type="scientific">Artomyces pyxidatus</name>
    <dbReference type="NCBI Taxonomy" id="48021"/>
    <lineage>
        <taxon>Eukaryota</taxon>
        <taxon>Fungi</taxon>
        <taxon>Dikarya</taxon>
        <taxon>Basidiomycota</taxon>
        <taxon>Agaricomycotina</taxon>
        <taxon>Agaricomycetes</taxon>
        <taxon>Russulales</taxon>
        <taxon>Auriscalpiaceae</taxon>
        <taxon>Artomyces</taxon>
    </lineage>
</organism>
<keyword evidence="2" id="KW-1185">Reference proteome</keyword>
<name>A0ACB8SD22_9AGAM</name>
<accession>A0ACB8SD22</accession>
<comment type="caution">
    <text evidence="1">The sequence shown here is derived from an EMBL/GenBank/DDBJ whole genome shotgun (WGS) entry which is preliminary data.</text>
</comment>
<protein>
    <submittedName>
        <fullName evidence="1">Uncharacterized protein</fullName>
    </submittedName>
</protein>
<proteinExistence type="predicted"/>
<dbReference type="EMBL" id="MU277618">
    <property type="protein sequence ID" value="KAI0054224.1"/>
    <property type="molecule type" value="Genomic_DNA"/>
</dbReference>
<sequence length="72" mass="8161">MWLSSCSIRLSTRLAVVLLSTKRGPPARRPVVCAMDLVGCSSEQRRLVFNKTYDLTKGNNNQLWQKDIPINL</sequence>
<reference evidence="1" key="2">
    <citation type="journal article" date="2022" name="New Phytol.">
        <title>Evolutionary transition to the ectomycorrhizal habit in the genomes of a hyperdiverse lineage of mushroom-forming fungi.</title>
        <authorList>
            <person name="Looney B."/>
            <person name="Miyauchi S."/>
            <person name="Morin E."/>
            <person name="Drula E."/>
            <person name="Courty P.E."/>
            <person name="Kohler A."/>
            <person name="Kuo A."/>
            <person name="LaButti K."/>
            <person name="Pangilinan J."/>
            <person name="Lipzen A."/>
            <person name="Riley R."/>
            <person name="Andreopoulos W."/>
            <person name="He G."/>
            <person name="Johnson J."/>
            <person name="Nolan M."/>
            <person name="Tritt A."/>
            <person name="Barry K.W."/>
            <person name="Grigoriev I.V."/>
            <person name="Nagy L.G."/>
            <person name="Hibbett D."/>
            <person name="Henrissat B."/>
            <person name="Matheny P.B."/>
            <person name="Labbe J."/>
            <person name="Martin F.M."/>
        </authorList>
    </citation>
    <scope>NUCLEOTIDE SEQUENCE</scope>
    <source>
        <strain evidence="1">HHB10654</strain>
    </source>
</reference>